<gene>
    <name evidence="2" type="ORF">I8J34_12415</name>
</gene>
<dbReference type="AlphaFoldDB" id="A0A944H915"/>
<dbReference type="EMBL" id="JAEKFT010000012">
    <property type="protein sequence ID" value="MBT0961975.1"/>
    <property type="molecule type" value="Genomic_DNA"/>
</dbReference>
<evidence type="ECO:0000256" key="1">
    <source>
        <dbReference type="SAM" id="Phobius"/>
    </source>
</evidence>
<keyword evidence="1" id="KW-0812">Transmembrane</keyword>
<feature type="transmembrane region" description="Helical" evidence="1">
    <location>
        <begin position="305"/>
        <end position="320"/>
    </location>
</feature>
<evidence type="ECO:0000313" key="3">
    <source>
        <dbReference type="Proteomes" id="UP000694660"/>
    </source>
</evidence>
<sequence length="425" mass="44844">MGPAPVSAGRRARWLRALALSAVLLGFGGTATAHVQDFMARVVHLVPRDGALRAYVQLPLALLLLPPDWQAGGDQAPPPFLRRDADGRLAVDVPALHRTPDALRERLREALRIDGRLGRLEGARIDTLAGRDPFTYLPAVEHYVAPTLMLGEAAELDLADAVVSLRLRFDAPLAGAAPVLTGSAGEWPELGARAVNIVRRHDDDGRIDAWQSLGPLNLALGTPVADAPAQAGPSGFAGYVASGFEHVLIGLDHVLFILVLLLGARGPVHFLKHSLAFTAGHSITLCVGAAGGLSALAWFAPGVEMAIAASIIYAGVRILGNGKRPMLAPAVFCVGLVHGFGFSFALQEVAPALSGSFASVVLGFNLGIELGQLALSLVAAPVLWAVHRLWRHPQVHYRQALVLPCVAVASVWLIERSALLLAVVQ</sequence>
<protein>
    <submittedName>
        <fullName evidence="2">HupE/UreJ family protein</fullName>
    </submittedName>
</protein>
<dbReference type="Proteomes" id="UP000694660">
    <property type="component" value="Unassembled WGS sequence"/>
</dbReference>
<feature type="transmembrane region" description="Helical" evidence="1">
    <location>
        <begin position="366"/>
        <end position="389"/>
    </location>
</feature>
<name>A0A944H915_DENI1</name>
<dbReference type="RefSeq" id="WP_214361726.1">
    <property type="nucleotide sequence ID" value="NZ_JAEKFT010000012.1"/>
</dbReference>
<keyword evidence="1" id="KW-0472">Membrane</keyword>
<accession>A0A944H915</accession>
<feature type="transmembrane region" description="Helical" evidence="1">
    <location>
        <begin position="243"/>
        <end position="263"/>
    </location>
</feature>
<dbReference type="InterPro" id="IPR032809">
    <property type="entry name" value="Put_HupE_UreJ"/>
</dbReference>
<feature type="transmembrane region" description="Helical" evidence="1">
    <location>
        <begin position="327"/>
        <end position="346"/>
    </location>
</feature>
<reference evidence="3" key="1">
    <citation type="journal article" date="2022" name="ISME J.">
        <title>Genetic and phylogenetic analysis of dissimilatory iodate-reducing bacteria identifies potential niches across the world's oceans.</title>
        <authorList>
            <person name="Reyes-Umana V."/>
            <person name="Henning Z."/>
            <person name="Lee K."/>
            <person name="Barnum T.P."/>
            <person name="Coates J.D."/>
        </authorList>
    </citation>
    <scope>NUCLEOTIDE SEQUENCE [LARGE SCALE GENOMIC DNA]</scope>
    <source>
        <strain evidence="3">IR12</strain>
    </source>
</reference>
<proteinExistence type="predicted"/>
<organism evidence="2 3">
    <name type="scientific">Denitromonas iodatirespirans</name>
    <dbReference type="NCBI Taxonomy" id="2795389"/>
    <lineage>
        <taxon>Bacteria</taxon>
        <taxon>Pseudomonadati</taxon>
        <taxon>Pseudomonadota</taxon>
        <taxon>Betaproteobacteria</taxon>
        <taxon>Rhodocyclales</taxon>
        <taxon>Zoogloeaceae</taxon>
        <taxon>Denitromonas</taxon>
    </lineage>
</organism>
<evidence type="ECO:0000313" key="2">
    <source>
        <dbReference type="EMBL" id="MBT0961975.1"/>
    </source>
</evidence>
<feature type="transmembrane region" description="Helical" evidence="1">
    <location>
        <begin position="275"/>
        <end position="299"/>
    </location>
</feature>
<keyword evidence="3" id="KW-1185">Reference proteome</keyword>
<dbReference type="Pfam" id="PF13795">
    <property type="entry name" value="HupE_UreJ_2"/>
    <property type="match status" value="1"/>
</dbReference>
<keyword evidence="1" id="KW-1133">Transmembrane helix</keyword>
<comment type="caution">
    <text evidence="2">The sequence shown here is derived from an EMBL/GenBank/DDBJ whole genome shotgun (WGS) entry which is preliminary data.</text>
</comment>